<dbReference type="CDD" id="cd05399">
    <property type="entry name" value="NT_Rel-Spo_like"/>
    <property type="match status" value="1"/>
</dbReference>
<dbReference type="Pfam" id="PF04607">
    <property type="entry name" value="RelA_SpoT"/>
    <property type="match status" value="1"/>
</dbReference>
<proteinExistence type="predicted"/>
<accession>A0ABY5RNN3</accession>
<dbReference type="InterPro" id="IPR043519">
    <property type="entry name" value="NT_sf"/>
</dbReference>
<dbReference type="RefSeq" id="WP_173947230.1">
    <property type="nucleotide sequence ID" value="NZ_CP102845.1"/>
</dbReference>
<evidence type="ECO:0000259" key="1">
    <source>
        <dbReference type="SMART" id="SM00954"/>
    </source>
</evidence>
<dbReference type="Proteomes" id="UP001017257">
    <property type="component" value="Chromosome"/>
</dbReference>
<name>A0ABY5RNN3_9HYPH</name>
<dbReference type="Gene3D" id="3.30.460.10">
    <property type="entry name" value="Beta Polymerase, domain 2"/>
    <property type="match status" value="1"/>
</dbReference>
<dbReference type="SMART" id="SM00954">
    <property type="entry name" value="RelA_SpoT"/>
    <property type="match status" value="1"/>
</dbReference>
<dbReference type="InterPro" id="IPR007685">
    <property type="entry name" value="RelA_SpoT"/>
</dbReference>
<keyword evidence="3" id="KW-1185">Reference proteome</keyword>
<protein>
    <submittedName>
        <fullName evidence="2">RelA/SpoT domain-containing protein</fullName>
    </submittedName>
</protein>
<evidence type="ECO:0000313" key="3">
    <source>
        <dbReference type="Proteomes" id="UP001017257"/>
    </source>
</evidence>
<dbReference type="PANTHER" id="PTHR41773">
    <property type="entry name" value="GTP PYROPHOSPHATASE-RELATED"/>
    <property type="match status" value="1"/>
</dbReference>
<dbReference type="SUPFAM" id="SSF81301">
    <property type="entry name" value="Nucleotidyltransferase"/>
    <property type="match status" value="1"/>
</dbReference>
<sequence>MTITDDFVQAYLREFDFFQEAARLCAQQCEKLLEANGIRAIVSYRAKRPDRLREKLEKRNGTTPYSSVDDCRSDIVDLAGVRAAVYFPADRMTFDRLIAEKFDVQERREFPGPNPRAEKRFTGYHATHYRVRLKSEDLIEPQRRYASTIIEIQVASVLMHAWSEVEHDLAYKPLSGELSSDEHAILDMLNGLIISGEIALEQLQKAVEKRVAQSGSRFTNHYELAAFLYEETKELRDESNAEPTMGRLNVLLRLLRRADLDTPATVRPFVAALDHDTEARPIADQIADRILAARPDLYQSFLEIQQEVIGHDSSVRRPATNDRAPHDLIGEFLNQWITFERFFRMLNRQENGRATTAVTERSLSKTFPMDTVTSRRMSFLRSLRNRVVHGVIIPDTATMREAISEFSAVFADLEASPDPHIKAAMRWAQSGEDDPMERQR</sequence>
<dbReference type="EMBL" id="CP102845">
    <property type="protein sequence ID" value="UVF18851.1"/>
    <property type="molecule type" value="Genomic_DNA"/>
</dbReference>
<dbReference type="PANTHER" id="PTHR41773:SF1">
    <property type="entry name" value="RELA_SPOT DOMAIN-CONTAINING PROTEIN"/>
    <property type="match status" value="1"/>
</dbReference>
<gene>
    <name evidence="2" type="ORF">HPT29_020585</name>
</gene>
<organism evidence="2 3">
    <name type="scientific">Microvirga terrae</name>
    <dbReference type="NCBI Taxonomy" id="2740529"/>
    <lineage>
        <taxon>Bacteria</taxon>
        <taxon>Pseudomonadati</taxon>
        <taxon>Pseudomonadota</taxon>
        <taxon>Alphaproteobacteria</taxon>
        <taxon>Hyphomicrobiales</taxon>
        <taxon>Methylobacteriaceae</taxon>
        <taxon>Microvirga</taxon>
    </lineage>
</organism>
<evidence type="ECO:0000313" key="2">
    <source>
        <dbReference type="EMBL" id="UVF18851.1"/>
    </source>
</evidence>
<feature type="domain" description="RelA/SpoT" evidence="1">
    <location>
        <begin position="44"/>
        <end position="177"/>
    </location>
</feature>
<reference evidence="2" key="1">
    <citation type="submission" date="2022-08" db="EMBL/GenBank/DDBJ databases">
        <title>Microvirga terrae sp. nov., isolated from soil.</title>
        <authorList>
            <person name="Kim K.H."/>
            <person name="Seo Y.L."/>
            <person name="Kim J.M."/>
            <person name="Lee J.K."/>
            <person name="Han D.M."/>
            <person name="Jeon C.O."/>
        </authorList>
    </citation>
    <scope>NUCLEOTIDE SEQUENCE</scope>
    <source>
        <strain evidence="2">R24</strain>
    </source>
</reference>